<organism evidence="1 2">
    <name type="scientific">Ellagibacter isourolithinifaciens</name>
    <dbReference type="NCBI Taxonomy" id="2137581"/>
    <lineage>
        <taxon>Bacteria</taxon>
        <taxon>Bacillati</taxon>
        <taxon>Actinomycetota</taxon>
        <taxon>Coriobacteriia</taxon>
        <taxon>Eggerthellales</taxon>
        <taxon>Eggerthellaceae</taxon>
        <taxon>Ellagibacter</taxon>
    </lineage>
</organism>
<keyword evidence="2" id="KW-1185">Reference proteome</keyword>
<dbReference type="AlphaFoldDB" id="A0A6N6NLP9"/>
<proteinExistence type="predicted"/>
<dbReference type="EMBL" id="WAJR01000032">
    <property type="protein sequence ID" value="KAB1636652.1"/>
    <property type="molecule type" value="Genomic_DNA"/>
</dbReference>
<gene>
    <name evidence="1" type="ORF">F8C90_09650</name>
</gene>
<protein>
    <submittedName>
        <fullName evidence="1">Uncharacterized protein</fullName>
    </submittedName>
</protein>
<evidence type="ECO:0000313" key="2">
    <source>
        <dbReference type="Proteomes" id="UP000468668"/>
    </source>
</evidence>
<dbReference type="Proteomes" id="UP000468668">
    <property type="component" value="Unassembled WGS sequence"/>
</dbReference>
<dbReference type="RefSeq" id="WP_158050310.1">
    <property type="nucleotide sequence ID" value="NZ_WAJR01000032.1"/>
</dbReference>
<dbReference type="GeneID" id="98658675"/>
<reference evidence="1 2" key="1">
    <citation type="submission" date="2019-09" db="EMBL/GenBank/DDBJ databases">
        <title>Whole genome shotgun sequencing (WGS) of Ellagibacter isourolithinifaciens DSM 104140(T) and Adlercreutzia muris DSM 29508(T).</title>
        <authorList>
            <person name="Stoll D.A."/>
            <person name="Danylec N."/>
            <person name="Huch M."/>
        </authorList>
    </citation>
    <scope>NUCLEOTIDE SEQUENCE [LARGE SCALE GENOMIC DNA]</scope>
    <source>
        <strain evidence="1 2">DSM 104140</strain>
    </source>
</reference>
<dbReference type="OrthoDB" id="3177163at2"/>
<sequence>MMQTSVDMVQRNDPIVYVQDACYWVKHNPDKFKRLMHLCHREVDAGNPRVTRGDIYNLAREAGLTITECQELKRDNNKWPTLARYMVMLRPRLAKCLHFRESGIERDGIDLIAEWHAIVNPMTFFYADDWKDAKAKCASGDVTAQ</sequence>
<evidence type="ECO:0000313" key="1">
    <source>
        <dbReference type="EMBL" id="KAB1636652.1"/>
    </source>
</evidence>
<name>A0A6N6NLP9_9ACTN</name>
<comment type="caution">
    <text evidence="1">The sequence shown here is derived from an EMBL/GenBank/DDBJ whole genome shotgun (WGS) entry which is preliminary data.</text>
</comment>
<accession>A0A6N6NLP9</accession>